<organism evidence="1 2">
    <name type="scientific">Microcystis panniformis FACHB-1757</name>
    <dbReference type="NCBI Taxonomy" id="1638788"/>
    <lineage>
        <taxon>Bacteria</taxon>
        <taxon>Bacillati</taxon>
        <taxon>Cyanobacteriota</taxon>
        <taxon>Cyanophyceae</taxon>
        <taxon>Oscillatoriophycideae</taxon>
        <taxon>Chroococcales</taxon>
        <taxon>Microcystaceae</taxon>
        <taxon>Microcystis</taxon>
    </lineage>
</organism>
<sequence>MGIAVISYQWVEGRRERDDRLPKTKTFDLTLKITVIS</sequence>
<dbReference type="PATRIC" id="fig|1638788.3.peg.854"/>
<protein>
    <submittedName>
        <fullName evidence="1">Uncharacterized protein</fullName>
    </submittedName>
</protein>
<evidence type="ECO:0000313" key="1">
    <source>
        <dbReference type="EMBL" id="AKV66049.1"/>
    </source>
</evidence>
<gene>
    <name evidence="1" type="ORF">VL20_850</name>
</gene>
<dbReference type="EMBL" id="CP011339">
    <property type="protein sequence ID" value="AKV66049.1"/>
    <property type="molecule type" value="Genomic_DNA"/>
</dbReference>
<dbReference type="Proteomes" id="UP000068167">
    <property type="component" value="Chromosome"/>
</dbReference>
<name>A0A0K1RVY0_9CHRO</name>
<reference evidence="1 2" key="1">
    <citation type="journal article" date="2016" name="Stand. Genomic Sci.">
        <title>Complete genome sequence and genomic characterization of Microcystis panniformis FACHB 1757 by third-generation sequencing.</title>
        <authorList>
            <person name="Zhang J.Y."/>
            <person name="Guan R."/>
            <person name="Zhang H.J."/>
            <person name="Li H."/>
            <person name="Xiao P."/>
            <person name="Yu G.L."/>
            <person name="Du L."/>
            <person name="Cao D.M."/>
            <person name="Zhu B.C."/>
            <person name="Li R.H."/>
            <person name="Lu Z.H."/>
        </authorList>
    </citation>
    <scope>NUCLEOTIDE SEQUENCE [LARGE SCALE GENOMIC DNA]</scope>
    <source>
        <strain evidence="1 2">FACHB-1757</strain>
    </source>
</reference>
<dbReference type="AlphaFoldDB" id="A0A0K1RVY0"/>
<accession>A0A0K1RVY0</accession>
<dbReference type="KEGG" id="mpk:VL20_850"/>
<keyword evidence="2" id="KW-1185">Reference proteome</keyword>
<proteinExistence type="predicted"/>
<evidence type="ECO:0000313" key="2">
    <source>
        <dbReference type="Proteomes" id="UP000068167"/>
    </source>
</evidence>